<feature type="region of interest" description="Disordered" evidence="1">
    <location>
        <begin position="1"/>
        <end position="22"/>
    </location>
</feature>
<comment type="caution">
    <text evidence="2">The sequence shown here is derived from an EMBL/GenBank/DDBJ whole genome shotgun (WGS) entry which is preliminary data.</text>
</comment>
<dbReference type="AlphaFoldDB" id="A0A662YQM5"/>
<proteinExistence type="predicted"/>
<gene>
    <name evidence="2" type="ORF">EOD39_12250</name>
</gene>
<dbReference type="Proteomes" id="UP000289886">
    <property type="component" value="Unassembled WGS sequence"/>
</dbReference>
<name>A0A662YQM5_ACIRT</name>
<sequence>MVESTGRNSARPSAPTPSKEASRAACLEALGAKASQCQEDCTSSRKSGNTGKGWGVEACDVLKTECRCSDAAFQEPGGTWRLTP</sequence>
<evidence type="ECO:0000313" key="2">
    <source>
        <dbReference type="EMBL" id="RXM99030.1"/>
    </source>
</evidence>
<evidence type="ECO:0000313" key="3">
    <source>
        <dbReference type="Proteomes" id="UP000289886"/>
    </source>
</evidence>
<keyword evidence="3" id="KW-1185">Reference proteome</keyword>
<evidence type="ECO:0000256" key="1">
    <source>
        <dbReference type="SAM" id="MobiDB-lite"/>
    </source>
</evidence>
<protein>
    <submittedName>
        <fullName evidence="2">Uncharacterized protein</fullName>
    </submittedName>
</protein>
<feature type="compositionally biased region" description="Polar residues" evidence="1">
    <location>
        <begin position="1"/>
        <end position="11"/>
    </location>
</feature>
<organism evidence="2 3">
    <name type="scientific">Acipenser ruthenus</name>
    <name type="common">Sterlet sturgeon</name>
    <dbReference type="NCBI Taxonomy" id="7906"/>
    <lineage>
        <taxon>Eukaryota</taxon>
        <taxon>Metazoa</taxon>
        <taxon>Chordata</taxon>
        <taxon>Craniata</taxon>
        <taxon>Vertebrata</taxon>
        <taxon>Euteleostomi</taxon>
        <taxon>Actinopterygii</taxon>
        <taxon>Chondrostei</taxon>
        <taxon>Acipenseriformes</taxon>
        <taxon>Acipenseridae</taxon>
        <taxon>Acipenser</taxon>
    </lineage>
</organism>
<reference evidence="2 3" key="1">
    <citation type="submission" date="2019-01" db="EMBL/GenBank/DDBJ databases">
        <title>Draft Genome and Complete Hox-Cluster Characterization of the Sterlet Sturgeon (Acipenser ruthenus).</title>
        <authorList>
            <person name="Wei Q."/>
        </authorList>
    </citation>
    <scope>NUCLEOTIDE SEQUENCE [LARGE SCALE GENOMIC DNA]</scope>
    <source>
        <strain evidence="2">WHYD16114868_AA</strain>
        <tissue evidence="2">Blood</tissue>
    </source>
</reference>
<dbReference type="EMBL" id="SCEB01000486">
    <property type="protein sequence ID" value="RXM99030.1"/>
    <property type="molecule type" value="Genomic_DNA"/>
</dbReference>
<accession>A0A662YQM5</accession>